<dbReference type="Pfam" id="PF04545">
    <property type="entry name" value="Sigma70_r4"/>
    <property type="match status" value="1"/>
</dbReference>
<dbReference type="GO" id="GO:0006352">
    <property type="term" value="P:DNA-templated transcription initiation"/>
    <property type="evidence" value="ECO:0007669"/>
    <property type="project" value="InterPro"/>
</dbReference>
<evidence type="ECO:0000256" key="1">
    <source>
        <dbReference type="ARBA" id="ARBA00023163"/>
    </source>
</evidence>
<dbReference type="InterPro" id="IPR013324">
    <property type="entry name" value="RNA_pol_sigma_r3/r4-like"/>
</dbReference>
<dbReference type="GO" id="GO:0003700">
    <property type="term" value="F:DNA-binding transcription factor activity"/>
    <property type="evidence" value="ECO:0007669"/>
    <property type="project" value="InterPro"/>
</dbReference>
<dbReference type="InterPro" id="IPR000943">
    <property type="entry name" value="RNA_pol_sigma70"/>
</dbReference>
<dbReference type="Gene3D" id="1.10.10.10">
    <property type="entry name" value="Winged helix-like DNA-binding domain superfamily/Winged helix DNA-binding domain"/>
    <property type="match status" value="1"/>
</dbReference>
<dbReference type="Proteomes" id="UP000178744">
    <property type="component" value="Unassembled WGS sequence"/>
</dbReference>
<dbReference type="SUPFAM" id="SSF88659">
    <property type="entry name" value="Sigma3 and sigma4 domains of RNA polymerase sigma factors"/>
    <property type="match status" value="1"/>
</dbReference>
<reference evidence="3 4" key="1">
    <citation type="journal article" date="2016" name="Nat. Commun.">
        <title>Thousands of microbial genomes shed light on interconnected biogeochemical processes in an aquifer system.</title>
        <authorList>
            <person name="Anantharaman K."/>
            <person name="Brown C.T."/>
            <person name="Hug L.A."/>
            <person name="Sharon I."/>
            <person name="Castelle C.J."/>
            <person name="Probst A.J."/>
            <person name="Thomas B.C."/>
            <person name="Singh A."/>
            <person name="Wilkins M.J."/>
            <person name="Karaoz U."/>
            <person name="Brodie E.L."/>
            <person name="Williams K.H."/>
            <person name="Hubbard S.S."/>
            <person name="Banfield J.F."/>
        </authorList>
    </citation>
    <scope>NUCLEOTIDE SEQUENCE [LARGE SCALE GENOMIC DNA]</scope>
</reference>
<dbReference type="InterPro" id="IPR038087">
    <property type="entry name" value="RNAP_delta_N_dom_sf"/>
</dbReference>
<dbReference type="STRING" id="1797690.A3B23_00600"/>
<dbReference type="PROSITE" id="PS00716">
    <property type="entry name" value="SIGMA70_2"/>
    <property type="match status" value="1"/>
</dbReference>
<dbReference type="Pfam" id="PF05066">
    <property type="entry name" value="HARE-HTH"/>
    <property type="match status" value="1"/>
</dbReference>
<evidence type="ECO:0000313" key="4">
    <source>
        <dbReference type="Proteomes" id="UP000178744"/>
    </source>
</evidence>
<accession>A0A1G1Z6Y8</accession>
<dbReference type="PRINTS" id="PR00046">
    <property type="entry name" value="SIGMA70FCT"/>
</dbReference>
<keyword evidence="1" id="KW-0804">Transcription</keyword>
<organism evidence="3 4">
    <name type="scientific">Candidatus Colwellbacteria bacterium RIFCSPLOWO2_01_FULL_48_10</name>
    <dbReference type="NCBI Taxonomy" id="1797690"/>
    <lineage>
        <taxon>Bacteria</taxon>
        <taxon>Candidatus Colwelliibacteriota</taxon>
    </lineage>
</organism>
<dbReference type="InterPro" id="IPR007759">
    <property type="entry name" value="Asxl_HARE-HTH"/>
</dbReference>
<dbReference type="InterPro" id="IPR007630">
    <property type="entry name" value="RNA_pol_sigma70_r4"/>
</dbReference>
<evidence type="ECO:0000313" key="3">
    <source>
        <dbReference type="EMBL" id="OGY60199.1"/>
    </source>
</evidence>
<proteinExistence type="predicted"/>
<gene>
    <name evidence="3" type="ORF">A3B23_00600</name>
</gene>
<comment type="caution">
    <text evidence="3">The sequence shown here is derived from an EMBL/GenBank/DDBJ whole genome shotgun (WGS) entry which is preliminary data.</text>
</comment>
<name>A0A1G1Z6Y8_9BACT</name>
<evidence type="ECO:0000259" key="2">
    <source>
        <dbReference type="PROSITE" id="PS51913"/>
    </source>
</evidence>
<sequence length="277" mass="31728">MDFAKVDSLINKAIASQNQRSAKIITNRYGLESKDIKTLAELGVSYSLTRERIRQIQAHVMKTIKEEMARHKDVTAFLKFVNGHLDKMGNVRASHLLAKDLKGIMNPNYDEAVFLNRLHFLAELIGEPKVAYGDDNWHDTWHNNPESHKKARAVVSHLLDFKEHNFSKFVEDAVKKFGLSEKTIINYLGISKEFGTGPYGDLGARHWIHVNPKTTRNKNFLVLKKVGKPMHFREIADLINKLEGVKRSHPDTVHNELIKDPRFVLVGRGVYALRENE</sequence>
<dbReference type="InterPro" id="IPR036388">
    <property type="entry name" value="WH-like_DNA-bd_sf"/>
</dbReference>
<dbReference type="Gene3D" id="1.10.10.1250">
    <property type="entry name" value="RNA polymerase, subunit delta, N-terminal domain"/>
    <property type="match status" value="1"/>
</dbReference>
<feature type="domain" description="HTH HARE-type" evidence="2">
    <location>
        <begin position="213"/>
        <end position="276"/>
    </location>
</feature>
<protein>
    <recommendedName>
        <fullName evidence="2">HTH HARE-type domain-containing protein</fullName>
    </recommendedName>
</protein>
<dbReference type="PROSITE" id="PS51913">
    <property type="entry name" value="HTH_HARE"/>
    <property type="match status" value="1"/>
</dbReference>
<dbReference type="EMBL" id="MHIY01000005">
    <property type="protein sequence ID" value="OGY60199.1"/>
    <property type="molecule type" value="Genomic_DNA"/>
</dbReference>
<dbReference type="AlphaFoldDB" id="A0A1G1Z6Y8"/>